<keyword evidence="3" id="KW-1185">Reference proteome</keyword>
<evidence type="ECO:0000313" key="3">
    <source>
        <dbReference type="Proteomes" id="UP000054302"/>
    </source>
</evidence>
<dbReference type="PROSITE" id="PS51340">
    <property type="entry name" value="MOSC"/>
    <property type="match status" value="1"/>
</dbReference>
<dbReference type="GO" id="GO:0030151">
    <property type="term" value="F:molybdenum ion binding"/>
    <property type="evidence" value="ECO:0007669"/>
    <property type="project" value="InterPro"/>
</dbReference>
<dbReference type="OrthoDB" id="17255at2759"/>
<dbReference type="Pfam" id="PF03476">
    <property type="entry name" value="MOSC_N"/>
    <property type="match status" value="1"/>
</dbReference>
<dbReference type="RefSeq" id="XP_016221178.1">
    <property type="nucleotide sequence ID" value="XM_016371846.1"/>
</dbReference>
<dbReference type="Pfam" id="PF03473">
    <property type="entry name" value="MOSC"/>
    <property type="match status" value="1"/>
</dbReference>
<dbReference type="STRING" id="212818.A0A0D1Z6T1"/>
<gene>
    <name evidence="2" type="ORF">PV10_06990</name>
</gene>
<organism evidence="2 3">
    <name type="scientific">Exophiala mesophila</name>
    <name type="common">Black yeast-like fungus</name>
    <dbReference type="NCBI Taxonomy" id="212818"/>
    <lineage>
        <taxon>Eukaryota</taxon>
        <taxon>Fungi</taxon>
        <taxon>Dikarya</taxon>
        <taxon>Ascomycota</taxon>
        <taxon>Pezizomycotina</taxon>
        <taxon>Eurotiomycetes</taxon>
        <taxon>Chaetothyriomycetidae</taxon>
        <taxon>Chaetothyriales</taxon>
        <taxon>Herpotrichiellaceae</taxon>
        <taxon>Exophiala</taxon>
    </lineage>
</organism>
<proteinExistence type="predicted"/>
<dbReference type="EMBL" id="KN847524">
    <property type="protein sequence ID" value="KIV89604.1"/>
    <property type="molecule type" value="Genomic_DNA"/>
</dbReference>
<protein>
    <recommendedName>
        <fullName evidence="1">MOSC domain-containing protein</fullName>
    </recommendedName>
</protein>
<dbReference type="VEuPathDB" id="FungiDB:PV10_06990"/>
<feature type="domain" description="MOSC" evidence="1">
    <location>
        <begin position="95"/>
        <end position="301"/>
    </location>
</feature>
<evidence type="ECO:0000313" key="2">
    <source>
        <dbReference type="EMBL" id="KIV89604.1"/>
    </source>
</evidence>
<evidence type="ECO:0000259" key="1">
    <source>
        <dbReference type="PROSITE" id="PS51340"/>
    </source>
</evidence>
<dbReference type="InterPro" id="IPR005302">
    <property type="entry name" value="MoCF_Sase_C"/>
</dbReference>
<dbReference type="GO" id="GO:0030170">
    <property type="term" value="F:pyridoxal phosphate binding"/>
    <property type="evidence" value="ECO:0007669"/>
    <property type="project" value="InterPro"/>
</dbReference>
<dbReference type="SUPFAM" id="SSF141673">
    <property type="entry name" value="MOSC N-terminal domain-like"/>
    <property type="match status" value="1"/>
</dbReference>
<dbReference type="GO" id="GO:0003824">
    <property type="term" value="F:catalytic activity"/>
    <property type="evidence" value="ECO:0007669"/>
    <property type="project" value="InterPro"/>
</dbReference>
<dbReference type="AlphaFoldDB" id="A0A0D1Z6T1"/>
<dbReference type="HOGENOM" id="CLU_028286_1_0_1"/>
<dbReference type="GeneID" id="27324835"/>
<reference evidence="2 3" key="1">
    <citation type="submission" date="2015-01" db="EMBL/GenBank/DDBJ databases">
        <title>The Genome Sequence of Exophiala mesophila CBS40295.</title>
        <authorList>
            <consortium name="The Broad Institute Genomics Platform"/>
            <person name="Cuomo C."/>
            <person name="de Hoog S."/>
            <person name="Gorbushina A."/>
            <person name="Stielow B."/>
            <person name="Teixiera M."/>
            <person name="Abouelleil A."/>
            <person name="Chapman S.B."/>
            <person name="Priest M."/>
            <person name="Young S.K."/>
            <person name="Wortman J."/>
            <person name="Nusbaum C."/>
            <person name="Birren B."/>
        </authorList>
    </citation>
    <scope>NUCLEOTIDE SEQUENCE [LARGE SCALE GENOMIC DNA]</scope>
    <source>
        <strain evidence="2 3">CBS 40295</strain>
    </source>
</reference>
<dbReference type="InterPro" id="IPR005303">
    <property type="entry name" value="MOCOS_middle"/>
</dbReference>
<accession>A0A0D1Z6T1</accession>
<name>A0A0D1Z6T1_EXOME</name>
<sequence length="330" mass="37498">MGIKVTGIWIYPVKSCRGIQVQSADIDEFGLKYDRIYMIVEPIRKTPGRFKSMSQKRYPKMAKLHQSIRPSHGAGKGTVTVTDSDTGLSIELPLQPLTDMLRVLPTELPFIPEDTNMLDMGDAYTDFFTSFMGKCCRLVYRDANRVVHGNPLERWDMDWSGFLWPRQIVTACTDNAPIHFVTEESLSTLSTEMGTTVSPDRFRPSFILKGIAEPWDEEDWKLIHVEEVGKISVTSRQPRCQIPNVNPEAGKIDRLCQPTSWLKRNHQSDPSPVWGQSAIFGMMATHHKPGHLGIFGIFGFAGHVYSLQAEPKREEYFGGLRKNMMSVWVF</sequence>
<dbReference type="SUPFAM" id="SSF50800">
    <property type="entry name" value="PK beta-barrel domain-like"/>
    <property type="match status" value="1"/>
</dbReference>
<dbReference type="InterPro" id="IPR011037">
    <property type="entry name" value="Pyrv_Knase-like_insert_dom_sf"/>
</dbReference>
<dbReference type="Proteomes" id="UP000054302">
    <property type="component" value="Unassembled WGS sequence"/>
</dbReference>